<evidence type="ECO:0000256" key="1">
    <source>
        <dbReference type="SAM" id="SignalP"/>
    </source>
</evidence>
<feature type="chain" id="PRO_5019377056" description="Amidase domain-containing protein" evidence="1">
    <location>
        <begin position="30"/>
        <end position="359"/>
    </location>
</feature>
<name>A0A415DYN9_9FIRM</name>
<keyword evidence="1" id="KW-0732">Signal</keyword>
<evidence type="ECO:0000313" key="2">
    <source>
        <dbReference type="EMBL" id="RHJ85956.1"/>
    </source>
</evidence>
<reference evidence="2 3" key="1">
    <citation type="submission" date="2018-08" db="EMBL/GenBank/DDBJ databases">
        <title>A genome reference for cultivated species of the human gut microbiota.</title>
        <authorList>
            <person name="Zou Y."/>
            <person name="Xue W."/>
            <person name="Luo G."/>
        </authorList>
    </citation>
    <scope>NUCLEOTIDE SEQUENCE [LARGE SCALE GENOMIC DNA]</scope>
    <source>
        <strain evidence="2 3">AM07-24</strain>
    </source>
</reference>
<accession>A0A415DYN9</accession>
<gene>
    <name evidence="2" type="ORF">DW099_14025</name>
</gene>
<keyword evidence="3" id="KW-1185">Reference proteome</keyword>
<dbReference type="AlphaFoldDB" id="A0A415DYN9"/>
<evidence type="ECO:0008006" key="4">
    <source>
        <dbReference type="Google" id="ProtNLM"/>
    </source>
</evidence>
<dbReference type="Proteomes" id="UP000284841">
    <property type="component" value="Unassembled WGS sequence"/>
</dbReference>
<dbReference type="EMBL" id="QRMS01000004">
    <property type="protein sequence ID" value="RHJ85956.1"/>
    <property type="molecule type" value="Genomic_DNA"/>
</dbReference>
<feature type="signal peptide" evidence="1">
    <location>
        <begin position="1"/>
        <end position="29"/>
    </location>
</feature>
<protein>
    <recommendedName>
        <fullName evidence="4">Amidase domain-containing protein</fullName>
    </recommendedName>
</protein>
<proteinExistence type="predicted"/>
<comment type="caution">
    <text evidence="2">The sequence shown here is derived from an EMBL/GenBank/DDBJ whole genome shotgun (WGS) entry which is preliminary data.</text>
</comment>
<organism evidence="2 3">
    <name type="scientific">Emergencia timonensis</name>
    <dbReference type="NCBI Taxonomy" id="1776384"/>
    <lineage>
        <taxon>Bacteria</taxon>
        <taxon>Bacillati</taxon>
        <taxon>Bacillota</taxon>
        <taxon>Clostridia</taxon>
        <taxon>Peptostreptococcales</taxon>
        <taxon>Anaerovoracaceae</taxon>
        <taxon>Emergencia</taxon>
    </lineage>
</organism>
<dbReference type="RefSeq" id="WP_118336105.1">
    <property type="nucleotide sequence ID" value="NZ_AP025567.1"/>
</dbReference>
<sequence>MRKSLKKKSVISIISLLLIAMSSSSLVFANEAYTVSKDGVVTETVSGMRAKACKRMNDMASVKWELDETLRYCSKKNSDGTLDTDSKVSLNKYLHGEISGGIITRTGIPYSQVYREFSSTTANPFIRKLEPITVINGKTYYSVKGVDCSSAVSFAWRTAAKNDLPSYTDDFMKMTRKKKGSNSSSKNIYTTRALLRDATKQVESSFTVGDVEYKTGCFVSLVGSYGDYAAYNSDADYTTTIVDGIKNYANYPTGENVYNQVYAKILPGDALIARNANYGHVRLVTNVEIFYTDSKQKTVDETRSKIYWTEQIGFPKGQYNATSSWNVYKSDTFYNLFNGTANNGDYTRKYIPIRMNNIK</sequence>
<evidence type="ECO:0000313" key="3">
    <source>
        <dbReference type="Proteomes" id="UP000284841"/>
    </source>
</evidence>